<dbReference type="Proteomes" id="UP000790709">
    <property type="component" value="Unassembled WGS sequence"/>
</dbReference>
<dbReference type="EMBL" id="MU267143">
    <property type="protein sequence ID" value="KAH7917280.1"/>
    <property type="molecule type" value="Genomic_DNA"/>
</dbReference>
<name>A0ACB8AUV1_9AGAM</name>
<keyword evidence="2" id="KW-1185">Reference proteome</keyword>
<evidence type="ECO:0000313" key="1">
    <source>
        <dbReference type="EMBL" id="KAH7917280.1"/>
    </source>
</evidence>
<proteinExistence type="predicted"/>
<gene>
    <name evidence="1" type="ORF">BV22DRAFT_1026686</name>
</gene>
<evidence type="ECO:0000313" key="2">
    <source>
        <dbReference type="Proteomes" id="UP000790709"/>
    </source>
</evidence>
<accession>A0ACB8AUV1</accession>
<comment type="caution">
    <text evidence="1">The sequence shown here is derived from an EMBL/GenBank/DDBJ whole genome shotgun (WGS) entry which is preliminary data.</text>
</comment>
<sequence length="329" mass="35609">MSTSSNPTESSDLRRASRRPTRVFKGHKWVNSVAYFPDGRRIASASADSTVIIWDAESGRQDGQELRHDSGVRWIAISPDGRRIASGMEEGELVVWDVLTREVVHAIKGGVWMLAYSPDGRWIATAPSTNENVVRLWDANTGRPGREPLKCDGEVFCVAFSPDGSQIAAGSRGGGSFQVFDIASGKVAVGPIKGHTKLVNLVMYSPDGRLLITASWDKSIRVWDSKTGVEVGKPMLGHESDVNCISISADGRRIASGGQDVRVWDLETRLQVGLGGSFDTGDPVFSVAFSPNGRYIIGGGNRGGVCLWDTESFAIQGSVSIFILLRYCF</sequence>
<organism evidence="1 2">
    <name type="scientific">Leucogyrophana mollusca</name>
    <dbReference type="NCBI Taxonomy" id="85980"/>
    <lineage>
        <taxon>Eukaryota</taxon>
        <taxon>Fungi</taxon>
        <taxon>Dikarya</taxon>
        <taxon>Basidiomycota</taxon>
        <taxon>Agaricomycotina</taxon>
        <taxon>Agaricomycetes</taxon>
        <taxon>Agaricomycetidae</taxon>
        <taxon>Boletales</taxon>
        <taxon>Boletales incertae sedis</taxon>
        <taxon>Leucogyrophana</taxon>
    </lineage>
</organism>
<reference evidence="1" key="1">
    <citation type="journal article" date="2021" name="New Phytol.">
        <title>Evolutionary innovations through gain and loss of genes in the ectomycorrhizal Boletales.</title>
        <authorList>
            <person name="Wu G."/>
            <person name="Miyauchi S."/>
            <person name="Morin E."/>
            <person name="Kuo A."/>
            <person name="Drula E."/>
            <person name="Varga T."/>
            <person name="Kohler A."/>
            <person name="Feng B."/>
            <person name="Cao Y."/>
            <person name="Lipzen A."/>
            <person name="Daum C."/>
            <person name="Hundley H."/>
            <person name="Pangilinan J."/>
            <person name="Johnson J."/>
            <person name="Barry K."/>
            <person name="LaButti K."/>
            <person name="Ng V."/>
            <person name="Ahrendt S."/>
            <person name="Min B."/>
            <person name="Choi I.G."/>
            <person name="Park H."/>
            <person name="Plett J.M."/>
            <person name="Magnuson J."/>
            <person name="Spatafora J.W."/>
            <person name="Nagy L.G."/>
            <person name="Henrissat B."/>
            <person name="Grigoriev I.V."/>
            <person name="Yang Z.L."/>
            <person name="Xu J."/>
            <person name="Martin F.M."/>
        </authorList>
    </citation>
    <scope>NUCLEOTIDE SEQUENCE</scope>
    <source>
        <strain evidence="1">KUC20120723A-06</strain>
    </source>
</reference>
<protein>
    <submittedName>
        <fullName evidence="1">WD40 repeat-like protein</fullName>
    </submittedName>
</protein>